<dbReference type="Proteomes" id="UP000498740">
    <property type="component" value="Unassembled WGS sequence"/>
</dbReference>
<dbReference type="AlphaFoldDB" id="A0A7J0D5E4"/>
<comment type="caution">
    <text evidence="1">The sequence shown here is derived from an EMBL/GenBank/DDBJ whole genome shotgun (WGS) entry which is preliminary data.</text>
</comment>
<sequence>MTGRPGGQEITLRQLVALAALALALAVAATVIVVRVTGSSPDDDRVAAAGPTASKRQTPIGAVYAYTTEREFVLVRGESPPVRVSRVFDLSDSAKNDVVWTHDGRWVTLLSDAALLDQPDSVQLITLNAQTGEVRRRPCPNCDDLAPVGDHDVIALRWDNDARETRAVRYDAGDPADHGTQIPPASDSDGTWQNLLLGGTRTHLLTGEYVMSGGEPGMELRLHELKGTAGTGITASYTRFDSNAYMPTALATIDGRERIAVG</sequence>
<name>A0A7J0D5E4_STRMI</name>
<dbReference type="SUPFAM" id="SSF82171">
    <property type="entry name" value="DPP6 N-terminal domain-like"/>
    <property type="match status" value="1"/>
</dbReference>
<gene>
    <name evidence="1" type="ORF">Smic_85020</name>
</gene>
<proteinExistence type="predicted"/>
<evidence type="ECO:0000313" key="1">
    <source>
        <dbReference type="EMBL" id="GFN09946.1"/>
    </source>
</evidence>
<reference evidence="1 2" key="1">
    <citation type="submission" date="2020-05" db="EMBL/GenBank/DDBJ databases">
        <title>Whole genome shotgun sequence of Streptomyces microflavus NBRC 13062.</title>
        <authorList>
            <person name="Komaki H."/>
            <person name="Tamura T."/>
        </authorList>
    </citation>
    <scope>NUCLEOTIDE SEQUENCE [LARGE SCALE GENOMIC DNA]</scope>
    <source>
        <strain evidence="1 2">NBRC 13062</strain>
    </source>
</reference>
<protein>
    <submittedName>
        <fullName evidence="1">Uncharacterized protein</fullName>
    </submittedName>
</protein>
<organism evidence="1 2">
    <name type="scientific">Streptomyces microflavus</name>
    <name type="common">Streptomyces lipmanii</name>
    <dbReference type="NCBI Taxonomy" id="1919"/>
    <lineage>
        <taxon>Bacteria</taxon>
        <taxon>Bacillati</taxon>
        <taxon>Actinomycetota</taxon>
        <taxon>Actinomycetes</taxon>
        <taxon>Kitasatosporales</taxon>
        <taxon>Streptomycetaceae</taxon>
        <taxon>Streptomyces</taxon>
    </lineage>
</organism>
<evidence type="ECO:0000313" key="2">
    <source>
        <dbReference type="Proteomes" id="UP000498740"/>
    </source>
</evidence>
<dbReference type="EMBL" id="BLWD01000004">
    <property type="protein sequence ID" value="GFN09946.1"/>
    <property type="molecule type" value="Genomic_DNA"/>
</dbReference>
<accession>A0A7J0D5E4</accession>